<dbReference type="eggNOG" id="ENOG50334IJ">
    <property type="taxonomic scope" value="Bacteria"/>
</dbReference>
<dbReference type="PATRIC" id="fig|937777.3.peg.3025"/>
<proteinExistence type="predicted"/>
<dbReference type="HOGENOM" id="CLU_113644_0_0_0"/>
<gene>
    <name evidence="1" type="ordered locus">Deipe_3009</name>
</gene>
<keyword evidence="2" id="KW-1185">Reference proteome</keyword>
<evidence type="ECO:0000313" key="2">
    <source>
        <dbReference type="Proteomes" id="UP000010467"/>
    </source>
</evidence>
<evidence type="ECO:0008006" key="3">
    <source>
        <dbReference type="Google" id="ProtNLM"/>
    </source>
</evidence>
<dbReference type="RefSeq" id="WP_015236760.1">
    <property type="nucleotide sequence ID" value="NC_019793.1"/>
</dbReference>
<dbReference type="AlphaFoldDB" id="L0A4U5"/>
<reference evidence="2" key="1">
    <citation type="submission" date="2012-03" db="EMBL/GenBank/DDBJ databases">
        <title>Complete sequence of chromosome of Deinococcus peraridilitoris DSM 19664.</title>
        <authorList>
            <person name="Lucas S."/>
            <person name="Copeland A."/>
            <person name="Lapidus A."/>
            <person name="Glavina del Rio T."/>
            <person name="Dalin E."/>
            <person name="Tice H."/>
            <person name="Bruce D."/>
            <person name="Goodwin L."/>
            <person name="Pitluck S."/>
            <person name="Peters L."/>
            <person name="Mikhailova N."/>
            <person name="Lu M."/>
            <person name="Kyrpides N."/>
            <person name="Mavromatis K."/>
            <person name="Ivanova N."/>
            <person name="Brettin T."/>
            <person name="Detter J.C."/>
            <person name="Han C."/>
            <person name="Larimer F."/>
            <person name="Land M."/>
            <person name="Hauser L."/>
            <person name="Markowitz V."/>
            <person name="Cheng J.-F."/>
            <person name="Hugenholtz P."/>
            <person name="Woyke T."/>
            <person name="Wu D."/>
            <person name="Pukall R."/>
            <person name="Steenblock K."/>
            <person name="Brambilla E."/>
            <person name="Klenk H.-P."/>
            <person name="Eisen J.A."/>
        </authorList>
    </citation>
    <scope>NUCLEOTIDE SEQUENCE [LARGE SCALE GENOMIC DNA]</scope>
    <source>
        <strain evidence="2">DSM 19664 / LMG 22246 / CIP 109416 / KR-200</strain>
    </source>
</reference>
<organism evidence="1 2">
    <name type="scientific">Deinococcus peraridilitoris (strain DSM 19664 / LMG 22246 / CIP 109416 / KR-200)</name>
    <dbReference type="NCBI Taxonomy" id="937777"/>
    <lineage>
        <taxon>Bacteria</taxon>
        <taxon>Thermotogati</taxon>
        <taxon>Deinococcota</taxon>
        <taxon>Deinococci</taxon>
        <taxon>Deinococcales</taxon>
        <taxon>Deinococcaceae</taxon>
        <taxon>Deinococcus</taxon>
    </lineage>
</organism>
<dbReference type="EMBL" id="CP003382">
    <property type="protein sequence ID" value="AFZ68459.1"/>
    <property type="molecule type" value="Genomic_DNA"/>
</dbReference>
<sequence length="191" mass="20786">MLKYSWLALGVLLAFGVIVALLPEGEQARSQPGVTLSGVNLRLYPQQDQEAEWRFRAQDISFDPLSGETEIVKPTKGERLLRGKLDMTISTERLVIDSSDNLQTLKAQLYIPSQCTTLDLEGTAETPVRIDQTRGYTAPTGKMSSPGVVSEIANLVSSFQLDAQGDVKKMEVDPDASGECVDGKLVNARGD</sequence>
<accession>L0A4U5</accession>
<protein>
    <recommendedName>
        <fullName evidence="3">Organic solvent tolerance-like N-terminal domain-containing protein</fullName>
    </recommendedName>
</protein>
<dbReference type="STRING" id="937777.Deipe_3009"/>
<dbReference type="Proteomes" id="UP000010467">
    <property type="component" value="Chromosome"/>
</dbReference>
<name>L0A4U5_DEIPD</name>
<dbReference type="OrthoDB" id="65878at2"/>
<dbReference type="KEGG" id="dpd:Deipe_3009"/>
<evidence type="ECO:0000313" key="1">
    <source>
        <dbReference type="EMBL" id="AFZ68459.1"/>
    </source>
</evidence>